<dbReference type="EMBL" id="JACCHK010000001">
    <property type="protein sequence ID" value="NYH41087.1"/>
    <property type="molecule type" value="Genomic_DNA"/>
</dbReference>
<comment type="caution">
    <text evidence="1">The sequence shown here is derived from an EMBL/GenBank/DDBJ whole genome shotgun (WGS) entry which is preliminary data.</text>
</comment>
<dbReference type="RefSeq" id="WP_179779133.1">
    <property type="nucleotide sequence ID" value="NZ_JACCHK010000001.1"/>
</dbReference>
<dbReference type="AlphaFoldDB" id="A0A7Y9WWZ4"/>
<evidence type="ECO:0000313" key="1">
    <source>
        <dbReference type="EMBL" id="NYH41087.1"/>
    </source>
</evidence>
<keyword evidence="2" id="KW-1185">Reference proteome</keyword>
<sequence>MLDDMGVLRSAVGDYRAAATAFGAAWRAEGDRIEGLPVDELCRIFDVDRIADQPIWLNTQALPSARVLPDGAYPLVWDKAETLLGYLSFAVGIPFNWRHQLPLFICEHIVFTFVLAGHNEGEIWRYQIGADDWNPVRAAPSLATLFTEWNRGFAANVYFHSPYDSWLHVGDAENDQRDPFDVLLERGLDPFSFPVDISQWSHGDLLRARQLECGVDVDRADAFESTEEVLFSIDRALSDLRR</sequence>
<accession>A0A7Y9WWZ4</accession>
<name>A0A7Y9WWZ4_9ACTN</name>
<protein>
    <submittedName>
        <fullName evidence="1">Uncharacterized protein</fullName>
    </submittedName>
</protein>
<proteinExistence type="predicted"/>
<organism evidence="1 2">
    <name type="scientific">Micromonospora jinlongensis</name>
    <dbReference type="NCBI Taxonomy" id="1287877"/>
    <lineage>
        <taxon>Bacteria</taxon>
        <taxon>Bacillati</taxon>
        <taxon>Actinomycetota</taxon>
        <taxon>Actinomycetes</taxon>
        <taxon>Micromonosporales</taxon>
        <taxon>Micromonosporaceae</taxon>
        <taxon>Micromonospora</taxon>
    </lineage>
</organism>
<reference evidence="1 2" key="1">
    <citation type="submission" date="2020-07" db="EMBL/GenBank/DDBJ databases">
        <title>Sequencing the genomes of 1000 actinobacteria strains.</title>
        <authorList>
            <person name="Klenk H.-P."/>
        </authorList>
    </citation>
    <scope>NUCLEOTIDE SEQUENCE [LARGE SCALE GENOMIC DNA]</scope>
    <source>
        <strain evidence="1 2">DSM 45876</strain>
    </source>
</reference>
<evidence type="ECO:0000313" key="2">
    <source>
        <dbReference type="Proteomes" id="UP000523545"/>
    </source>
</evidence>
<dbReference type="Proteomes" id="UP000523545">
    <property type="component" value="Unassembled WGS sequence"/>
</dbReference>
<gene>
    <name evidence="1" type="ORF">HNR22_000814</name>
</gene>